<evidence type="ECO:0008006" key="3">
    <source>
        <dbReference type="Google" id="ProtNLM"/>
    </source>
</evidence>
<name>A0A077AXG2_9PROT</name>
<dbReference type="InterPro" id="IPR006597">
    <property type="entry name" value="Sel1-like"/>
</dbReference>
<keyword evidence="2" id="KW-1185">Reference proteome</keyword>
<dbReference type="InterPro" id="IPR050767">
    <property type="entry name" value="Sel1_AlgK"/>
</dbReference>
<organism evidence="1 2">
    <name type="scientific">Candidatus Odyssella acanthamoebae</name>
    <dbReference type="NCBI Taxonomy" id="91604"/>
    <lineage>
        <taxon>Bacteria</taxon>
        <taxon>Pseudomonadati</taxon>
        <taxon>Pseudomonadota</taxon>
        <taxon>Alphaproteobacteria</taxon>
        <taxon>Holosporales</taxon>
        <taxon>Candidatus Paracaedibacteraceae</taxon>
        <taxon>Candidatus Odyssella</taxon>
    </lineage>
</organism>
<gene>
    <name evidence="1" type="ORF">ID47_08025</name>
</gene>
<dbReference type="EMBL" id="CP008941">
    <property type="protein sequence ID" value="AIK96679.1"/>
    <property type="molecule type" value="Genomic_DNA"/>
</dbReference>
<protein>
    <recommendedName>
        <fullName evidence="3">Beta-lactamase</fullName>
    </recommendedName>
</protein>
<dbReference type="PANTHER" id="PTHR11102:SF160">
    <property type="entry name" value="ERAD-ASSOCIATED E3 UBIQUITIN-PROTEIN LIGASE COMPONENT HRD3"/>
    <property type="match status" value="1"/>
</dbReference>
<dbReference type="OrthoDB" id="5321503at2"/>
<reference evidence="1 2" key="1">
    <citation type="submission" date="2014-07" db="EMBL/GenBank/DDBJ databases">
        <title>Comparative genomic insights into amoeba endosymbionts belonging to the families of Holosporaceae and Candidatus Midichloriaceae within Rickettsiales.</title>
        <authorList>
            <person name="Wang Z."/>
            <person name="Wu M."/>
        </authorList>
    </citation>
    <scope>NUCLEOTIDE SEQUENCE [LARGE SCALE GENOMIC DNA]</scope>
    <source>
        <strain evidence="1">PRA3</strain>
    </source>
</reference>
<evidence type="ECO:0000313" key="2">
    <source>
        <dbReference type="Proteomes" id="UP000028926"/>
    </source>
</evidence>
<proteinExistence type="predicted"/>
<dbReference type="Gene3D" id="1.25.40.10">
    <property type="entry name" value="Tetratricopeptide repeat domain"/>
    <property type="match status" value="3"/>
</dbReference>
<evidence type="ECO:0000313" key="1">
    <source>
        <dbReference type="EMBL" id="AIK96679.1"/>
    </source>
</evidence>
<dbReference type="SMART" id="SM00671">
    <property type="entry name" value="SEL1"/>
    <property type="match status" value="8"/>
</dbReference>
<dbReference type="KEGG" id="paca:ID47_08025"/>
<dbReference type="HOGENOM" id="CLU_699590_0_0_5"/>
<accession>A0A077AXG2</accession>
<dbReference type="SUPFAM" id="SSF81901">
    <property type="entry name" value="HCP-like"/>
    <property type="match status" value="1"/>
</dbReference>
<dbReference type="AlphaFoldDB" id="A0A077AXG2"/>
<dbReference type="PANTHER" id="PTHR11102">
    <property type="entry name" value="SEL-1-LIKE PROTEIN"/>
    <property type="match status" value="1"/>
</dbReference>
<dbReference type="eggNOG" id="COG0790">
    <property type="taxonomic scope" value="Bacteria"/>
</dbReference>
<dbReference type="InterPro" id="IPR011990">
    <property type="entry name" value="TPR-like_helical_dom_sf"/>
</dbReference>
<dbReference type="Pfam" id="PF08238">
    <property type="entry name" value="Sel1"/>
    <property type="match status" value="7"/>
</dbReference>
<sequence length="390" mass="43529">MLKYIPIGFLLATASADAQDDKNKREGVSSIEISPQQEMLREETLINQFLPLIKEKAAKKEPLACFQLASFYHAQAPDDHTQEIVQLYTIAAEAKHMDSCYILGMAFYHEDWGLKRTDVRLVKYLTEAAARGNGEAVSYLALAYWHGFGGEKDINAAIKWLDKAVELDHAMGLCVYGTLLRSKKDIEADYPRAKQYFERAVAKECAYAMTQLGIMHQFGEGCEKNVTEAIRLYRQAITTEADQDQAMLNLGMLYFEGTEVAQDIEAAQYYLGLSADLGDRDAQRVMGTALVKGESLEKRTYAGLTYLAKAAAQGDERARSLLDVESDSLTVSADSGDKEAQRVLGICLMDGTIFEENTLLGLRYVWRAAEQGDELANQLLEEIEKISCLY</sequence>
<dbReference type="RefSeq" id="WP_038465289.1">
    <property type="nucleotide sequence ID" value="NZ_CP008941.1"/>
</dbReference>
<dbReference type="Proteomes" id="UP000028926">
    <property type="component" value="Chromosome"/>
</dbReference>
<dbReference type="STRING" id="91604.ID47_08025"/>